<name>A0ACC0IM14_9ERIC</name>
<dbReference type="Proteomes" id="UP001060215">
    <property type="component" value="Chromosome 3"/>
</dbReference>
<gene>
    <name evidence="1" type="ORF">LOK49_LG02G00572</name>
</gene>
<reference evidence="1 2" key="1">
    <citation type="journal article" date="2022" name="Plant J.">
        <title>Chromosome-level genome of Camellia lanceoleosa provides a valuable resource for understanding genome evolution and self-incompatibility.</title>
        <authorList>
            <person name="Gong W."/>
            <person name="Xiao S."/>
            <person name="Wang L."/>
            <person name="Liao Z."/>
            <person name="Chang Y."/>
            <person name="Mo W."/>
            <person name="Hu G."/>
            <person name="Li W."/>
            <person name="Zhao G."/>
            <person name="Zhu H."/>
            <person name="Hu X."/>
            <person name="Ji K."/>
            <person name="Xiang X."/>
            <person name="Song Q."/>
            <person name="Yuan D."/>
            <person name="Jin S."/>
            <person name="Zhang L."/>
        </authorList>
    </citation>
    <scope>NUCLEOTIDE SEQUENCE [LARGE SCALE GENOMIC DNA]</scope>
    <source>
        <strain evidence="1">SQ_2022a</strain>
    </source>
</reference>
<dbReference type="EMBL" id="CM045760">
    <property type="protein sequence ID" value="KAI8026987.1"/>
    <property type="molecule type" value="Genomic_DNA"/>
</dbReference>
<accession>A0ACC0IM14</accession>
<sequence>MSDLFELCLAPLHKYATKFVQQLKSLSKIKGWKERRKPKRQFYDFNKLASSFATMEVSNQLKKVFEFYDANGDGKISPLELREVLLSLGHEKSMAAEEAEGMVKEMDRDGDGLVDIDEFMRAVNTTDNAARGVGEEDDLMGAFLIFDLDKNGLISAKELQRVLVGLGYETCRLSECREMIKGVDKDGDGFVDFQEFRSMMRGCVG</sequence>
<comment type="caution">
    <text evidence="1">The sequence shown here is derived from an EMBL/GenBank/DDBJ whole genome shotgun (WGS) entry which is preliminary data.</text>
</comment>
<organism evidence="1 2">
    <name type="scientific">Camellia lanceoleosa</name>
    <dbReference type="NCBI Taxonomy" id="1840588"/>
    <lineage>
        <taxon>Eukaryota</taxon>
        <taxon>Viridiplantae</taxon>
        <taxon>Streptophyta</taxon>
        <taxon>Embryophyta</taxon>
        <taxon>Tracheophyta</taxon>
        <taxon>Spermatophyta</taxon>
        <taxon>Magnoliopsida</taxon>
        <taxon>eudicotyledons</taxon>
        <taxon>Gunneridae</taxon>
        <taxon>Pentapetalae</taxon>
        <taxon>asterids</taxon>
        <taxon>Ericales</taxon>
        <taxon>Theaceae</taxon>
        <taxon>Camellia</taxon>
    </lineage>
</organism>
<evidence type="ECO:0000313" key="1">
    <source>
        <dbReference type="EMBL" id="KAI8026987.1"/>
    </source>
</evidence>
<keyword evidence="2" id="KW-1185">Reference proteome</keyword>
<proteinExistence type="predicted"/>
<protein>
    <submittedName>
        <fullName evidence="1">Calcium-binding protein CML25</fullName>
    </submittedName>
</protein>
<evidence type="ECO:0000313" key="2">
    <source>
        <dbReference type="Proteomes" id="UP001060215"/>
    </source>
</evidence>